<dbReference type="EMBL" id="KN880859">
    <property type="protein sequence ID" value="KIY61862.1"/>
    <property type="molecule type" value="Genomic_DNA"/>
</dbReference>
<accession>A0A0D7AUI1</accession>
<name>A0A0D7AUI1_9AGAR</name>
<keyword evidence="3" id="KW-1185">Reference proteome</keyword>
<evidence type="ECO:0000313" key="2">
    <source>
        <dbReference type="EMBL" id="KIY61862.1"/>
    </source>
</evidence>
<dbReference type="Proteomes" id="UP000054007">
    <property type="component" value="Unassembled WGS sequence"/>
</dbReference>
<evidence type="ECO:0000259" key="1">
    <source>
        <dbReference type="Pfam" id="PF00646"/>
    </source>
</evidence>
<organism evidence="2 3">
    <name type="scientific">Cylindrobasidium torrendii FP15055 ss-10</name>
    <dbReference type="NCBI Taxonomy" id="1314674"/>
    <lineage>
        <taxon>Eukaryota</taxon>
        <taxon>Fungi</taxon>
        <taxon>Dikarya</taxon>
        <taxon>Basidiomycota</taxon>
        <taxon>Agaricomycotina</taxon>
        <taxon>Agaricomycetes</taxon>
        <taxon>Agaricomycetidae</taxon>
        <taxon>Agaricales</taxon>
        <taxon>Marasmiineae</taxon>
        <taxon>Physalacriaceae</taxon>
        <taxon>Cylindrobasidium</taxon>
    </lineage>
</organism>
<protein>
    <recommendedName>
        <fullName evidence="1">F-box domain-containing protein</fullName>
    </recommendedName>
</protein>
<gene>
    <name evidence="2" type="ORF">CYLTODRAFT_415146</name>
</gene>
<proteinExistence type="predicted"/>
<dbReference type="InterPro" id="IPR001810">
    <property type="entry name" value="F-box_dom"/>
</dbReference>
<evidence type="ECO:0000313" key="3">
    <source>
        <dbReference type="Proteomes" id="UP000054007"/>
    </source>
</evidence>
<dbReference type="AlphaFoldDB" id="A0A0D7AUI1"/>
<sequence>MKSLNFDIIGEILRTQLQDARNASLVCRNWRSIAGPVLFRRLFIKSDDTVETARTFRKHPELLVLTRDVSFVDIRGVDADDICRAVVILEEVLPLDKLEGLTLLRCREHNLTLIDPAFILSFTRISFIQSMVPTRILLAMTSKRWKQLHFHKVQWEGRIRDSQFQADSLWVEPFAQFNNKNSNAQLTVFVTRLLSGVECLTLVDIDTDLAFSPQQQHPASFIQPSIRHLSVVTTSCDRFLHRQERPLASLCLVAGSEDLSALCDIVQLGVPNSLASVHFELHPKGRDLDRVQSLWKATISHKGLKSVVSNVCLCRLALPFGPEDSEDEDGEDEDEDQEDRQFARLEVEEQISQREEVWRQQGASFNFIRPDCTIQGPAWPTTRKWIHGQDSCMVCSGSYPFERWRSDLVEGGYMPLDAM</sequence>
<dbReference type="Pfam" id="PF00646">
    <property type="entry name" value="F-box"/>
    <property type="match status" value="1"/>
</dbReference>
<feature type="domain" description="F-box" evidence="1">
    <location>
        <begin position="3"/>
        <end position="34"/>
    </location>
</feature>
<reference evidence="2 3" key="1">
    <citation type="journal article" date="2015" name="Fungal Genet. Biol.">
        <title>Evolution of novel wood decay mechanisms in Agaricales revealed by the genome sequences of Fistulina hepatica and Cylindrobasidium torrendii.</title>
        <authorList>
            <person name="Floudas D."/>
            <person name="Held B.W."/>
            <person name="Riley R."/>
            <person name="Nagy L.G."/>
            <person name="Koehler G."/>
            <person name="Ransdell A.S."/>
            <person name="Younus H."/>
            <person name="Chow J."/>
            <person name="Chiniquy J."/>
            <person name="Lipzen A."/>
            <person name="Tritt A."/>
            <person name="Sun H."/>
            <person name="Haridas S."/>
            <person name="LaButti K."/>
            <person name="Ohm R.A."/>
            <person name="Kues U."/>
            <person name="Blanchette R.A."/>
            <person name="Grigoriev I.V."/>
            <person name="Minto R.E."/>
            <person name="Hibbett D.S."/>
        </authorList>
    </citation>
    <scope>NUCLEOTIDE SEQUENCE [LARGE SCALE GENOMIC DNA]</scope>
    <source>
        <strain evidence="2 3">FP15055 ss-10</strain>
    </source>
</reference>